<organism evidence="2 3">
    <name type="scientific">Hondaea fermentalgiana</name>
    <dbReference type="NCBI Taxonomy" id="2315210"/>
    <lineage>
        <taxon>Eukaryota</taxon>
        <taxon>Sar</taxon>
        <taxon>Stramenopiles</taxon>
        <taxon>Bigyra</taxon>
        <taxon>Labyrinthulomycetes</taxon>
        <taxon>Thraustochytrida</taxon>
        <taxon>Thraustochytriidae</taxon>
        <taxon>Hondaea</taxon>
    </lineage>
</organism>
<feature type="compositionally biased region" description="Low complexity" evidence="1">
    <location>
        <begin position="52"/>
        <end position="70"/>
    </location>
</feature>
<feature type="region of interest" description="Disordered" evidence="1">
    <location>
        <begin position="1"/>
        <end position="45"/>
    </location>
</feature>
<dbReference type="EMBL" id="BEYU01000116">
    <property type="protein sequence ID" value="GBG32206.1"/>
    <property type="molecule type" value="Genomic_DNA"/>
</dbReference>
<feature type="compositionally biased region" description="Basic and acidic residues" evidence="1">
    <location>
        <begin position="21"/>
        <end position="30"/>
    </location>
</feature>
<sequence>MAHKTMLAGLAGSAVTGGCEQPREPFDLARGHFGSRNGSPARPVRPTCTCTCTSRQHSSSTTTTTTTSCS</sequence>
<protein>
    <submittedName>
        <fullName evidence="2">Uncharacterized protein</fullName>
    </submittedName>
</protein>
<keyword evidence="3" id="KW-1185">Reference proteome</keyword>
<accession>A0A2R5GMT9</accession>
<name>A0A2R5GMT9_9STRA</name>
<evidence type="ECO:0000256" key="1">
    <source>
        <dbReference type="SAM" id="MobiDB-lite"/>
    </source>
</evidence>
<gene>
    <name evidence="2" type="ORF">FCC1311_084312</name>
</gene>
<reference evidence="2 3" key="1">
    <citation type="submission" date="2017-12" db="EMBL/GenBank/DDBJ databases">
        <title>Sequencing, de novo assembly and annotation of complete genome of a new Thraustochytrid species, strain FCC1311.</title>
        <authorList>
            <person name="Sedici K."/>
            <person name="Godart F."/>
            <person name="Aiese Cigliano R."/>
            <person name="Sanseverino W."/>
            <person name="Barakat M."/>
            <person name="Ortet P."/>
            <person name="Marechal E."/>
            <person name="Cagnac O."/>
            <person name="Amato A."/>
        </authorList>
    </citation>
    <scope>NUCLEOTIDE SEQUENCE [LARGE SCALE GENOMIC DNA]</scope>
</reference>
<feature type="region of interest" description="Disordered" evidence="1">
    <location>
        <begin position="51"/>
        <end position="70"/>
    </location>
</feature>
<dbReference type="Proteomes" id="UP000241890">
    <property type="component" value="Unassembled WGS sequence"/>
</dbReference>
<dbReference type="PROSITE" id="PS51257">
    <property type="entry name" value="PROKAR_LIPOPROTEIN"/>
    <property type="match status" value="1"/>
</dbReference>
<evidence type="ECO:0000313" key="2">
    <source>
        <dbReference type="EMBL" id="GBG32206.1"/>
    </source>
</evidence>
<proteinExistence type="predicted"/>
<dbReference type="InParanoid" id="A0A2R5GMT9"/>
<comment type="caution">
    <text evidence="2">The sequence shown here is derived from an EMBL/GenBank/DDBJ whole genome shotgun (WGS) entry which is preliminary data.</text>
</comment>
<evidence type="ECO:0000313" key="3">
    <source>
        <dbReference type="Proteomes" id="UP000241890"/>
    </source>
</evidence>
<dbReference type="AlphaFoldDB" id="A0A2R5GMT9"/>